<dbReference type="Proteomes" id="UP000626092">
    <property type="component" value="Unassembled WGS sequence"/>
</dbReference>
<dbReference type="InterPro" id="IPR052343">
    <property type="entry name" value="Retrotransposon-Effector_Assoc"/>
</dbReference>
<dbReference type="OrthoDB" id="1750606at2759"/>
<dbReference type="Gene3D" id="3.60.10.10">
    <property type="entry name" value="Endonuclease/exonuclease/phosphatase"/>
    <property type="match status" value="1"/>
</dbReference>
<dbReference type="InterPro" id="IPR043502">
    <property type="entry name" value="DNA/RNA_pol_sf"/>
</dbReference>
<protein>
    <recommendedName>
        <fullName evidence="2">Reverse transcriptase domain-containing protein</fullName>
    </recommendedName>
</protein>
<evidence type="ECO:0000259" key="2">
    <source>
        <dbReference type="PROSITE" id="PS50878"/>
    </source>
</evidence>
<dbReference type="AlphaFoldDB" id="A0A834HFU5"/>
<dbReference type="InterPro" id="IPR036691">
    <property type="entry name" value="Endo/exonu/phosph_ase_sf"/>
</dbReference>
<dbReference type="PANTHER" id="PTHR46890:SF48">
    <property type="entry name" value="RNA-DIRECTED DNA POLYMERASE"/>
    <property type="match status" value="1"/>
</dbReference>
<keyword evidence="4" id="KW-1185">Reference proteome</keyword>
<name>A0A834HFU5_RHOSS</name>
<dbReference type="CDD" id="cd01650">
    <property type="entry name" value="RT_nLTR_like"/>
    <property type="match status" value="1"/>
</dbReference>
<proteinExistence type="predicted"/>
<evidence type="ECO:0000313" key="4">
    <source>
        <dbReference type="Proteomes" id="UP000626092"/>
    </source>
</evidence>
<dbReference type="Pfam" id="PF14111">
    <property type="entry name" value="DUF4283"/>
    <property type="match status" value="1"/>
</dbReference>
<dbReference type="InterPro" id="IPR025558">
    <property type="entry name" value="DUF4283"/>
</dbReference>
<feature type="region of interest" description="Disordered" evidence="1">
    <location>
        <begin position="299"/>
        <end position="330"/>
    </location>
</feature>
<gene>
    <name evidence="3" type="ORF">RHSIM_Rhsim01G0140300</name>
</gene>
<dbReference type="PROSITE" id="PS50878">
    <property type="entry name" value="RT_POL"/>
    <property type="match status" value="1"/>
</dbReference>
<dbReference type="EMBL" id="WJXA01000001">
    <property type="protein sequence ID" value="KAF7152387.1"/>
    <property type="molecule type" value="Genomic_DNA"/>
</dbReference>
<reference evidence="3" key="1">
    <citation type="submission" date="2019-11" db="EMBL/GenBank/DDBJ databases">
        <authorList>
            <person name="Liu Y."/>
            <person name="Hou J."/>
            <person name="Li T.-Q."/>
            <person name="Guan C.-H."/>
            <person name="Wu X."/>
            <person name="Wu H.-Z."/>
            <person name="Ling F."/>
            <person name="Zhang R."/>
            <person name="Shi X.-G."/>
            <person name="Ren J.-P."/>
            <person name="Chen E.-F."/>
            <person name="Sun J.-M."/>
        </authorList>
    </citation>
    <scope>NUCLEOTIDE SEQUENCE</scope>
    <source>
        <strain evidence="3">Adult_tree_wgs_1</strain>
        <tissue evidence="3">Leaves</tissue>
    </source>
</reference>
<dbReference type="PANTHER" id="PTHR46890">
    <property type="entry name" value="NON-LTR RETROLELEMENT REVERSE TRANSCRIPTASE-LIKE PROTEIN-RELATED"/>
    <property type="match status" value="1"/>
</dbReference>
<evidence type="ECO:0000313" key="3">
    <source>
        <dbReference type="EMBL" id="KAF7152387.1"/>
    </source>
</evidence>
<dbReference type="Pfam" id="PF00078">
    <property type="entry name" value="RVT_1"/>
    <property type="match status" value="1"/>
</dbReference>
<accession>A0A834HFU5</accession>
<sequence>MDETDVLDLEEGSGETGAVGSLCLVGKMLNPKPFNTTAITNICTTAWKTRSPFSVTSWNNVFLFRFEEIEDKEMILSEKPWSIMNSLMVLQPVADGIAIPNHDFFVSPFWVQIHGLPIGKMNRANAEIIGKRFQKLLAIETSPDGIMRIAHDNKSCRFVPCDGGSNSGYGPEIQANAIRRSQIPIEVICHEVNEAESRVSKLLDHQPVKNRELELLGRRVVALESENEARSPNLLGARERRADVIVNQQGVMAARPTYATGMVSVLQPTRGSLIEGKDQVDSHRSKSLRLCAPNPIPNLDHNPNLCSPTHKPKQTRNSVRRGGASVSAKKTSRDSQVLSIFEYGLCNVPVQQAITSLEVYFPLAASKMDIDSVVDGRVALGDLLCKNHPSIVFLMETKNNKVFLETIRHKLGFNSGTYVKPVGLSGGLALWWKTEVDIDIETSSKNIVHTKISNNSNSYVWAASFIYGCPNREGRDQVWENLRGIWRSEILPWFGIGDFNEILSTEDKMGENSPNPARHISFHGMLLACGLIDLGFKGPKFTWRNNRRNGDLIMERIDMAFANAKWSELHSQAMVFVDAGIGSDHNPLILNTSFPLQKVGKLFRFESFCTTEESCKPIIEEAWAMDYEGTKMVKVCKKQRGCKEKMKVWHRQTFGDIRLQIATLKDQLVEIQEKLELGLNSNYLATEKTIKCKLEDLWQKDAMFWHQRSKIKWLQMGDKNSHFFHLSTIQRRQINQIVKLKDDASLWKMEAKEITGIIKSHFQSLYSPPAARDFNDVLSLIDPLVSHDINSSLTKAVTNEEIYLAAFQLGPLKAPGSDGFPGLFFQKYGDIVGRDISETVISFFQTGFLTKELNHTNVTLIPKVRNPKSMSHLRPISLCHFVYKIISKILANRLQPFINGLILKQQSAFIPGHQIQDNIIVAREVFHYLKHKKVGTRAIKLDLNKAYNHVCWDFLFKVLEKLGFDKVWINWVYQCVYTVKYSICANGGQVCNVVPSRGLRQGDPLSPYLFLFVPDVL</sequence>
<feature type="domain" description="Reverse transcriptase" evidence="2">
    <location>
        <begin position="842"/>
        <end position="1017"/>
    </location>
</feature>
<dbReference type="SUPFAM" id="SSF56672">
    <property type="entry name" value="DNA/RNA polymerases"/>
    <property type="match status" value="1"/>
</dbReference>
<dbReference type="InterPro" id="IPR000477">
    <property type="entry name" value="RT_dom"/>
</dbReference>
<comment type="caution">
    <text evidence="3">The sequence shown here is derived from an EMBL/GenBank/DDBJ whole genome shotgun (WGS) entry which is preliminary data.</text>
</comment>
<dbReference type="SUPFAM" id="SSF56219">
    <property type="entry name" value="DNase I-like"/>
    <property type="match status" value="1"/>
</dbReference>
<organism evidence="3 4">
    <name type="scientific">Rhododendron simsii</name>
    <name type="common">Sims's rhododendron</name>
    <dbReference type="NCBI Taxonomy" id="118357"/>
    <lineage>
        <taxon>Eukaryota</taxon>
        <taxon>Viridiplantae</taxon>
        <taxon>Streptophyta</taxon>
        <taxon>Embryophyta</taxon>
        <taxon>Tracheophyta</taxon>
        <taxon>Spermatophyta</taxon>
        <taxon>Magnoliopsida</taxon>
        <taxon>eudicotyledons</taxon>
        <taxon>Gunneridae</taxon>
        <taxon>Pentapetalae</taxon>
        <taxon>asterids</taxon>
        <taxon>Ericales</taxon>
        <taxon>Ericaceae</taxon>
        <taxon>Ericoideae</taxon>
        <taxon>Rhodoreae</taxon>
        <taxon>Rhododendron</taxon>
    </lineage>
</organism>
<evidence type="ECO:0000256" key="1">
    <source>
        <dbReference type="SAM" id="MobiDB-lite"/>
    </source>
</evidence>